<dbReference type="PANTHER" id="PTHR39624">
    <property type="entry name" value="PROTEIN INVOLVED IN RIMO-MEDIATED BETA-METHYLTHIOLATION OF RIBOSOMAL PROTEIN S12 YCAO"/>
    <property type="match status" value="1"/>
</dbReference>
<dbReference type="RefSeq" id="WP_330146897.1">
    <property type="nucleotide sequence ID" value="NZ_JAZDQU010000002.1"/>
</dbReference>
<keyword evidence="2" id="KW-1185">Reference proteome</keyword>
<comment type="caution">
    <text evidence="1">The sequence shown here is derived from an EMBL/GenBank/DDBJ whole genome shotgun (WGS) entry which is preliminary data.</text>
</comment>
<dbReference type="Pfam" id="PF02566">
    <property type="entry name" value="OsmC"/>
    <property type="match status" value="1"/>
</dbReference>
<organism evidence="1 2">
    <name type="scientific">Pedobacter flavus</name>
    <dbReference type="NCBI Taxonomy" id="3113906"/>
    <lineage>
        <taxon>Bacteria</taxon>
        <taxon>Pseudomonadati</taxon>
        <taxon>Bacteroidota</taxon>
        <taxon>Sphingobacteriia</taxon>
        <taxon>Sphingobacteriales</taxon>
        <taxon>Sphingobacteriaceae</taxon>
        <taxon>Pedobacter</taxon>
    </lineage>
</organism>
<dbReference type="PANTHER" id="PTHR39624:SF2">
    <property type="entry name" value="OSMC-LIKE PROTEIN"/>
    <property type="match status" value="1"/>
</dbReference>
<dbReference type="InterPro" id="IPR015946">
    <property type="entry name" value="KH_dom-like_a/b"/>
</dbReference>
<protein>
    <submittedName>
        <fullName evidence="1">OsmC family protein</fullName>
    </submittedName>
</protein>
<accession>A0ABU7H3V8</accession>
<dbReference type="Gene3D" id="3.30.300.20">
    <property type="match status" value="1"/>
</dbReference>
<dbReference type="Proteomes" id="UP001337681">
    <property type="component" value="Unassembled WGS sequence"/>
</dbReference>
<evidence type="ECO:0000313" key="1">
    <source>
        <dbReference type="EMBL" id="MEE1886009.1"/>
    </source>
</evidence>
<gene>
    <name evidence="1" type="ORF">VRU49_11330</name>
</gene>
<name>A0ABU7H3V8_9SPHI</name>
<sequence length="135" mass="14981">MAKISSSIKTENYKIEIISETGNKLIADEPIELGGKDLGFSPKELLASALAACTSATLKMYADRKQWLLEEVKINVELEFDAAVNKTNVKRKLEFIGDLDQVQKDRLLAIANLCPVHKMLSNEFNIQSEVGKIAD</sequence>
<dbReference type="InterPro" id="IPR036102">
    <property type="entry name" value="OsmC/Ohrsf"/>
</dbReference>
<dbReference type="InterPro" id="IPR003718">
    <property type="entry name" value="OsmC/Ohr_fam"/>
</dbReference>
<evidence type="ECO:0000313" key="2">
    <source>
        <dbReference type="Proteomes" id="UP001337681"/>
    </source>
</evidence>
<dbReference type="EMBL" id="JAZDQU010000002">
    <property type="protein sequence ID" value="MEE1886009.1"/>
    <property type="molecule type" value="Genomic_DNA"/>
</dbReference>
<dbReference type="SUPFAM" id="SSF82784">
    <property type="entry name" value="OsmC-like"/>
    <property type="match status" value="1"/>
</dbReference>
<proteinExistence type="predicted"/>
<reference evidence="1 2" key="1">
    <citation type="submission" date="2024-01" db="EMBL/GenBank/DDBJ databases">
        <title>Pedobacter sp. nov., isolated from oil-contaminated soil.</title>
        <authorList>
            <person name="Le N.T.T."/>
        </authorList>
    </citation>
    <scope>NUCLEOTIDE SEQUENCE [LARGE SCALE GENOMIC DNA]</scope>
    <source>
        <strain evidence="1 2">VNH31</strain>
    </source>
</reference>